<comment type="caution">
    <text evidence="2">The sequence shown here is derived from an EMBL/GenBank/DDBJ whole genome shotgun (WGS) entry which is preliminary data.</text>
</comment>
<name>A0A699ZAN8_HAELA</name>
<organism evidence="2 3">
    <name type="scientific">Haematococcus lacustris</name>
    <name type="common">Green alga</name>
    <name type="synonym">Haematococcus pluvialis</name>
    <dbReference type="NCBI Taxonomy" id="44745"/>
    <lineage>
        <taxon>Eukaryota</taxon>
        <taxon>Viridiplantae</taxon>
        <taxon>Chlorophyta</taxon>
        <taxon>core chlorophytes</taxon>
        <taxon>Chlorophyceae</taxon>
        <taxon>CS clade</taxon>
        <taxon>Chlamydomonadales</taxon>
        <taxon>Haematococcaceae</taxon>
        <taxon>Haematococcus</taxon>
    </lineage>
</organism>
<keyword evidence="3" id="KW-1185">Reference proteome</keyword>
<feature type="non-terminal residue" evidence="2">
    <location>
        <position position="1"/>
    </location>
</feature>
<protein>
    <submittedName>
        <fullName evidence="2">Uncharacterized protein</fullName>
    </submittedName>
</protein>
<reference evidence="2 3" key="1">
    <citation type="submission" date="2020-02" db="EMBL/GenBank/DDBJ databases">
        <title>Draft genome sequence of Haematococcus lacustris strain NIES-144.</title>
        <authorList>
            <person name="Morimoto D."/>
            <person name="Nakagawa S."/>
            <person name="Yoshida T."/>
            <person name="Sawayama S."/>
        </authorList>
    </citation>
    <scope>NUCLEOTIDE SEQUENCE [LARGE SCALE GENOMIC DNA]</scope>
    <source>
        <strain evidence="2 3">NIES-144</strain>
    </source>
</reference>
<evidence type="ECO:0000256" key="1">
    <source>
        <dbReference type="SAM" id="MobiDB-lite"/>
    </source>
</evidence>
<gene>
    <name evidence="2" type="ORF">HaLaN_12713</name>
</gene>
<dbReference type="Proteomes" id="UP000485058">
    <property type="component" value="Unassembled WGS sequence"/>
</dbReference>
<proteinExistence type="predicted"/>
<accession>A0A699ZAN8</accession>
<dbReference type="EMBL" id="BLLF01000979">
    <property type="protein sequence ID" value="GFH16319.1"/>
    <property type="molecule type" value="Genomic_DNA"/>
</dbReference>
<feature type="region of interest" description="Disordered" evidence="1">
    <location>
        <begin position="24"/>
        <end position="54"/>
    </location>
</feature>
<evidence type="ECO:0000313" key="2">
    <source>
        <dbReference type="EMBL" id="GFH16319.1"/>
    </source>
</evidence>
<dbReference type="AlphaFoldDB" id="A0A699ZAN8"/>
<evidence type="ECO:0000313" key="3">
    <source>
        <dbReference type="Proteomes" id="UP000485058"/>
    </source>
</evidence>
<sequence>AGLPCVGPGPGAGDELHGFQPEERAAAGAVQSCAVSGSSPPPPTQPDASRPGHT</sequence>